<protein>
    <submittedName>
        <fullName evidence="2">Uncharacterized protein</fullName>
    </submittedName>
</protein>
<organism evidence="2">
    <name type="scientific">viral metagenome</name>
    <dbReference type="NCBI Taxonomy" id="1070528"/>
    <lineage>
        <taxon>unclassified sequences</taxon>
        <taxon>metagenomes</taxon>
        <taxon>organismal metagenomes</taxon>
    </lineage>
</organism>
<keyword evidence="1" id="KW-1133">Transmembrane helix</keyword>
<proteinExistence type="predicted"/>
<feature type="transmembrane region" description="Helical" evidence="1">
    <location>
        <begin position="7"/>
        <end position="26"/>
    </location>
</feature>
<sequence>MVKITKFINFPILICSFIVGLIFVNLSKEPAEKINVYPTPDNVDDIEYLDKASNCYAYQSTKINCPKDGIKYIPVQE</sequence>
<evidence type="ECO:0000313" key="2">
    <source>
        <dbReference type="EMBL" id="QHU03089.1"/>
    </source>
</evidence>
<reference evidence="2" key="1">
    <citation type="journal article" date="2020" name="Nature">
        <title>Giant virus diversity and host interactions through global metagenomics.</title>
        <authorList>
            <person name="Schulz F."/>
            <person name="Roux S."/>
            <person name="Paez-Espino D."/>
            <person name="Jungbluth S."/>
            <person name="Walsh D.A."/>
            <person name="Denef V.J."/>
            <person name="McMahon K.D."/>
            <person name="Konstantinidis K.T."/>
            <person name="Eloe-Fadrosh E.A."/>
            <person name="Kyrpides N.C."/>
            <person name="Woyke T."/>
        </authorList>
    </citation>
    <scope>NUCLEOTIDE SEQUENCE</scope>
    <source>
        <strain evidence="2">GVMAG-M-3300025890-48</strain>
    </source>
</reference>
<accession>A0A6C0JBT3</accession>
<name>A0A6C0JBT3_9ZZZZ</name>
<keyword evidence="1" id="KW-0472">Membrane</keyword>
<keyword evidence="1" id="KW-0812">Transmembrane</keyword>
<dbReference type="AlphaFoldDB" id="A0A6C0JBT3"/>
<dbReference type="EMBL" id="MN740369">
    <property type="protein sequence ID" value="QHU03089.1"/>
    <property type="molecule type" value="Genomic_DNA"/>
</dbReference>
<evidence type="ECO:0000256" key="1">
    <source>
        <dbReference type="SAM" id="Phobius"/>
    </source>
</evidence>